<evidence type="ECO:0000256" key="4">
    <source>
        <dbReference type="ARBA" id="ARBA00022771"/>
    </source>
</evidence>
<keyword evidence="13" id="KW-1185">Reference proteome</keyword>
<gene>
    <name evidence="12" type="ORF">P168DRAFT_278899</name>
</gene>
<name>A0A2I1DHR4_ASPC2</name>
<keyword evidence="4 8" id="KW-0863">Zinc-finger</keyword>
<dbReference type="PROSITE" id="PS50089">
    <property type="entry name" value="ZF_RING_2"/>
    <property type="match status" value="1"/>
</dbReference>
<evidence type="ECO:0000256" key="8">
    <source>
        <dbReference type="PROSITE-ProRule" id="PRU00175"/>
    </source>
</evidence>
<reference evidence="12" key="1">
    <citation type="submission" date="2016-12" db="EMBL/GenBank/DDBJ databases">
        <title>The genomes of Aspergillus section Nigri reveals drivers in fungal speciation.</title>
        <authorList>
            <consortium name="DOE Joint Genome Institute"/>
            <person name="Vesth T.C."/>
            <person name="Nybo J."/>
            <person name="Theobald S."/>
            <person name="Brandl J."/>
            <person name="Frisvad J.C."/>
            <person name="Nielsen K.F."/>
            <person name="Lyhne E.K."/>
            <person name="Kogle M.E."/>
            <person name="Kuo A."/>
            <person name="Riley R."/>
            <person name="Clum A."/>
            <person name="Nolan M."/>
            <person name="Lipzen A."/>
            <person name="Salamov A."/>
            <person name="Henrissat B."/>
            <person name="Wiebenga A."/>
            <person name="De vries R.P."/>
            <person name="Grigoriev I.V."/>
            <person name="Mortensen U.H."/>
            <person name="Andersen M.R."/>
            <person name="Baker S.E."/>
        </authorList>
    </citation>
    <scope>NUCLEOTIDE SEQUENCE</scope>
    <source>
        <strain evidence="12">IBT 28561</strain>
    </source>
</reference>
<dbReference type="GeneID" id="36543258"/>
<keyword evidence="5" id="KW-0862">Zinc</keyword>
<dbReference type="AlphaFoldDB" id="A0A2I1DHR4"/>
<dbReference type="InterPro" id="IPR013083">
    <property type="entry name" value="Znf_RING/FYVE/PHD"/>
</dbReference>
<proteinExistence type="predicted"/>
<dbReference type="GO" id="GO:0008270">
    <property type="term" value="F:zinc ion binding"/>
    <property type="evidence" value="ECO:0007669"/>
    <property type="project" value="UniProtKB-KW"/>
</dbReference>
<dbReference type="Pfam" id="PF13639">
    <property type="entry name" value="zf-RING_2"/>
    <property type="match status" value="1"/>
</dbReference>
<keyword evidence="6 10" id="KW-1133">Transmembrane helix</keyword>
<dbReference type="Proteomes" id="UP000234254">
    <property type="component" value="Unassembled WGS sequence"/>
</dbReference>
<dbReference type="PANTHER" id="PTHR47168">
    <property type="entry name" value="RING ZINC FINGER DOMAIN SUPERFAMILY PROTEIN-RELATED"/>
    <property type="match status" value="1"/>
</dbReference>
<evidence type="ECO:0000256" key="2">
    <source>
        <dbReference type="ARBA" id="ARBA00022692"/>
    </source>
</evidence>
<dbReference type="InterPro" id="IPR001841">
    <property type="entry name" value="Znf_RING"/>
</dbReference>
<evidence type="ECO:0000256" key="3">
    <source>
        <dbReference type="ARBA" id="ARBA00022723"/>
    </source>
</evidence>
<evidence type="ECO:0000256" key="1">
    <source>
        <dbReference type="ARBA" id="ARBA00004167"/>
    </source>
</evidence>
<organism evidence="12 13">
    <name type="scientific">Aspergillus campestris (strain IBT 28561)</name>
    <dbReference type="NCBI Taxonomy" id="1392248"/>
    <lineage>
        <taxon>Eukaryota</taxon>
        <taxon>Fungi</taxon>
        <taxon>Dikarya</taxon>
        <taxon>Ascomycota</taxon>
        <taxon>Pezizomycotina</taxon>
        <taxon>Eurotiomycetes</taxon>
        <taxon>Eurotiomycetidae</taxon>
        <taxon>Eurotiales</taxon>
        <taxon>Aspergillaceae</taxon>
        <taxon>Aspergillus</taxon>
        <taxon>Aspergillus subgen. Circumdati</taxon>
    </lineage>
</organism>
<dbReference type="SMART" id="SM00184">
    <property type="entry name" value="RING"/>
    <property type="match status" value="1"/>
</dbReference>
<evidence type="ECO:0000256" key="7">
    <source>
        <dbReference type="ARBA" id="ARBA00023136"/>
    </source>
</evidence>
<comment type="caution">
    <text evidence="12">The sequence shown here is derived from an EMBL/GenBank/DDBJ whole genome shotgun (WGS) entry which is preliminary data.</text>
</comment>
<dbReference type="CDD" id="cd16473">
    <property type="entry name" value="RING-H2_RNF103"/>
    <property type="match status" value="1"/>
</dbReference>
<feature type="transmembrane region" description="Helical" evidence="10">
    <location>
        <begin position="6"/>
        <end position="26"/>
    </location>
</feature>
<feature type="compositionally biased region" description="Low complexity" evidence="9">
    <location>
        <begin position="113"/>
        <end position="124"/>
    </location>
</feature>
<feature type="region of interest" description="Disordered" evidence="9">
    <location>
        <begin position="30"/>
        <end position="50"/>
    </location>
</feature>
<evidence type="ECO:0000256" key="9">
    <source>
        <dbReference type="SAM" id="MobiDB-lite"/>
    </source>
</evidence>
<dbReference type="VEuPathDB" id="FungiDB:P168DRAFT_278899"/>
<keyword evidence="3" id="KW-0479">Metal-binding</keyword>
<feature type="region of interest" description="Disordered" evidence="9">
    <location>
        <begin position="78"/>
        <end position="124"/>
    </location>
</feature>
<dbReference type="OrthoDB" id="8062037at2759"/>
<feature type="compositionally biased region" description="Basic and acidic residues" evidence="9">
    <location>
        <begin position="95"/>
        <end position="109"/>
    </location>
</feature>
<dbReference type="PANTHER" id="PTHR47168:SF1">
    <property type="entry name" value="OS02G0798600 PROTEIN"/>
    <property type="match status" value="1"/>
</dbReference>
<dbReference type="GO" id="GO:0016020">
    <property type="term" value="C:membrane"/>
    <property type="evidence" value="ECO:0007669"/>
    <property type="project" value="UniProtKB-SubCell"/>
</dbReference>
<dbReference type="SUPFAM" id="SSF57850">
    <property type="entry name" value="RING/U-box"/>
    <property type="match status" value="1"/>
</dbReference>
<evidence type="ECO:0000256" key="6">
    <source>
        <dbReference type="ARBA" id="ARBA00022989"/>
    </source>
</evidence>
<keyword evidence="7 10" id="KW-0472">Membrane</keyword>
<sequence length="213" mass="23220">MSIEFYYFIVPVLALVMIGFCTAVSIRGRSHPRAAQQDPPDPESLRLEARIRPVITEEDVDRYFPALEYGLWKATATRTAATETPETAGAPPPRKSHDEQGRPNDDIPRPDAAPESAEAGAGAAPVIDDTRDQCAVCIEYFDEEDCIRALVCGHIFHTLCVDSWLTKRRACCPLCKMDYFGLGANVQADAPVVIPSAVPTQPPAVVVRGADQP</sequence>
<evidence type="ECO:0000259" key="11">
    <source>
        <dbReference type="PROSITE" id="PS50089"/>
    </source>
</evidence>
<feature type="domain" description="RING-type" evidence="11">
    <location>
        <begin position="134"/>
        <end position="176"/>
    </location>
</feature>
<comment type="subcellular location">
    <subcellularLocation>
        <location evidence="1">Membrane</location>
        <topology evidence="1">Single-pass membrane protein</topology>
    </subcellularLocation>
</comment>
<dbReference type="RefSeq" id="XP_024698009.1">
    <property type="nucleotide sequence ID" value="XM_024835734.1"/>
</dbReference>
<dbReference type="EMBL" id="MSFM01000001">
    <property type="protein sequence ID" value="PKY09415.1"/>
    <property type="molecule type" value="Genomic_DNA"/>
</dbReference>
<dbReference type="Gene3D" id="3.30.40.10">
    <property type="entry name" value="Zinc/RING finger domain, C3HC4 (zinc finger)"/>
    <property type="match status" value="1"/>
</dbReference>
<evidence type="ECO:0000256" key="5">
    <source>
        <dbReference type="ARBA" id="ARBA00022833"/>
    </source>
</evidence>
<dbReference type="InterPro" id="IPR051653">
    <property type="entry name" value="E3_ligase_sorting_rcpt"/>
</dbReference>
<evidence type="ECO:0000256" key="10">
    <source>
        <dbReference type="SAM" id="Phobius"/>
    </source>
</evidence>
<evidence type="ECO:0000313" key="12">
    <source>
        <dbReference type="EMBL" id="PKY09415.1"/>
    </source>
</evidence>
<evidence type="ECO:0000313" key="13">
    <source>
        <dbReference type="Proteomes" id="UP000234254"/>
    </source>
</evidence>
<feature type="compositionally biased region" description="Low complexity" evidence="9">
    <location>
        <begin position="78"/>
        <end position="89"/>
    </location>
</feature>
<accession>A0A2I1DHR4</accession>
<keyword evidence="2 10" id="KW-0812">Transmembrane</keyword>
<protein>
    <recommendedName>
        <fullName evidence="11">RING-type domain-containing protein</fullName>
    </recommendedName>
</protein>